<comment type="caution">
    <text evidence="1">The sequence shown here is derived from an EMBL/GenBank/DDBJ whole genome shotgun (WGS) entry which is preliminary data.</text>
</comment>
<organism evidence="1 2">
    <name type="scientific">Ceratopteris richardii</name>
    <name type="common">Triangle waterfern</name>
    <dbReference type="NCBI Taxonomy" id="49495"/>
    <lineage>
        <taxon>Eukaryota</taxon>
        <taxon>Viridiplantae</taxon>
        <taxon>Streptophyta</taxon>
        <taxon>Embryophyta</taxon>
        <taxon>Tracheophyta</taxon>
        <taxon>Polypodiopsida</taxon>
        <taxon>Polypodiidae</taxon>
        <taxon>Polypodiales</taxon>
        <taxon>Pteridineae</taxon>
        <taxon>Pteridaceae</taxon>
        <taxon>Parkerioideae</taxon>
        <taxon>Ceratopteris</taxon>
    </lineage>
</organism>
<sequence length="106" mass="12033">MSTTQLLIMPRIWTITRMMIGRAEEGTLFVLLLRRSLESPDQLTWVPPSSRSAVSLCPQIFIHCLISFAPCFSHNVEVIKCSSSYPCAENQHSSRISICCRELTYP</sequence>
<keyword evidence="2" id="KW-1185">Reference proteome</keyword>
<protein>
    <submittedName>
        <fullName evidence="1">Uncharacterized protein</fullName>
    </submittedName>
</protein>
<reference evidence="1" key="1">
    <citation type="submission" date="2021-08" db="EMBL/GenBank/DDBJ databases">
        <title>WGS assembly of Ceratopteris richardii.</title>
        <authorList>
            <person name="Marchant D.B."/>
            <person name="Chen G."/>
            <person name="Jenkins J."/>
            <person name="Shu S."/>
            <person name="Leebens-Mack J."/>
            <person name="Grimwood J."/>
            <person name="Schmutz J."/>
            <person name="Soltis P."/>
            <person name="Soltis D."/>
            <person name="Chen Z.-H."/>
        </authorList>
    </citation>
    <scope>NUCLEOTIDE SEQUENCE</scope>
    <source>
        <strain evidence="1">Whitten #5841</strain>
        <tissue evidence="1">Leaf</tissue>
    </source>
</reference>
<dbReference type="EMBL" id="CM035414">
    <property type="protein sequence ID" value="KAH7428632.1"/>
    <property type="molecule type" value="Genomic_DNA"/>
</dbReference>
<dbReference type="Proteomes" id="UP000825935">
    <property type="component" value="Chromosome 9"/>
</dbReference>
<name>A0A8T2U064_CERRI</name>
<evidence type="ECO:0000313" key="2">
    <source>
        <dbReference type="Proteomes" id="UP000825935"/>
    </source>
</evidence>
<proteinExistence type="predicted"/>
<accession>A0A8T2U064</accession>
<gene>
    <name evidence="1" type="ORF">KP509_09G009600</name>
</gene>
<evidence type="ECO:0000313" key="1">
    <source>
        <dbReference type="EMBL" id="KAH7428632.1"/>
    </source>
</evidence>
<dbReference type="AlphaFoldDB" id="A0A8T2U064"/>